<evidence type="ECO:0000256" key="10">
    <source>
        <dbReference type="NCBIfam" id="TIGR01772"/>
    </source>
</evidence>
<keyword evidence="19" id="KW-1185">Reference proteome</keyword>
<evidence type="ECO:0000256" key="4">
    <source>
        <dbReference type="ARBA" id="ARBA00012995"/>
    </source>
</evidence>
<dbReference type="Gene3D" id="3.40.50.720">
    <property type="entry name" value="NAD(P)-binding Rossmann-like Domain"/>
    <property type="match status" value="1"/>
</dbReference>
<dbReference type="PANTHER" id="PTHR11540">
    <property type="entry name" value="MALATE AND LACTATE DEHYDROGENASE"/>
    <property type="match status" value="1"/>
</dbReference>
<feature type="domain" description="Lactate/malate dehydrogenase N-terminal" evidence="16">
    <location>
        <begin position="1"/>
        <end position="145"/>
    </location>
</feature>
<reference evidence="18 19" key="1">
    <citation type="journal article" date="2014" name="Environ. Microbiol.">
        <title>Genomic signatures of obligate host dependence in the luminous bacterial symbiont of a vertebrate.</title>
        <authorList>
            <person name="Hendry T.A."/>
            <person name="de Wet J.R."/>
            <person name="Dunlap P.V."/>
        </authorList>
    </citation>
    <scope>NUCLEOTIDE SEQUENCE [LARGE SCALE GENOMIC DNA]</scope>
    <source>
        <strain evidence="18 19">Akat1</strain>
    </source>
</reference>
<dbReference type="InterPro" id="IPR036291">
    <property type="entry name" value="NAD(P)-bd_dom_sf"/>
</dbReference>
<dbReference type="Gene3D" id="3.90.110.10">
    <property type="entry name" value="Lactate dehydrogenase/glycoside hydrolase, family 4, C-terminal"/>
    <property type="match status" value="1"/>
</dbReference>
<evidence type="ECO:0000256" key="1">
    <source>
        <dbReference type="ARBA" id="ARBA00003966"/>
    </source>
</evidence>
<name>S3DJE8_9GAMM</name>
<protein>
    <recommendedName>
        <fullName evidence="5 10">Malate dehydrogenase</fullName>
        <ecNumber evidence="4 10">1.1.1.37</ecNumber>
    </recommendedName>
</protein>
<dbReference type="Pfam" id="PF02866">
    <property type="entry name" value="Ldh_1_C"/>
    <property type="match status" value="1"/>
</dbReference>
<evidence type="ECO:0000256" key="2">
    <source>
        <dbReference type="ARBA" id="ARBA00008824"/>
    </source>
</evidence>
<accession>S3DJE8</accession>
<evidence type="ECO:0000256" key="3">
    <source>
        <dbReference type="ARBA" id="ARBA00011738"/>
    </source>
</evidence>
<evidence type="ECO:0000259" key="16">
    <source>
        <dbReference type="Pfam" id="PF00056"/>
    </source>
</evidence>
<keyword evidence="7 15" id="KW-0560">Oxidoreductase</keyword>
<dbReference type="GO" id="GO:0006108">
    <property type="term" value="P:malate metabolic process"/>
    <property type="evidence" value="ECO:0007669"/>
    <property type="project" value="InterPro"/>
</dbReference>
<feature type="binding site" evidence="13">
    <location>
        <position position="228"/>
    </location>
    <ligand>
        <name>NAD(+)</name>
        <dbReference type="ChEBI" id="CHEBI:57540"/>
    </ligand>
</feature>
<sequence length="313" mass="33544">MKITIIGAAGGIGQALALLLKKHLPSGSNLALYDINPVISGVAVDLSHIPTLISINGYSEGDITKALKDADIILIAAGIYRNPSMGRSALFNVNASVVSSLAEEIAKVCPKAFLGIITNPINMMVPIVAEIFKKVGGYDRRRLFGITTLDVIRSETFISSLKGRDPCDIDVSVIGGHSDSTILPVLSQVKGVDFTQEESEMLTRKIQQAGTEVVKAKACSGGSATLSMAEAACRFCLKLIKALQGEKNIIECAYVEGKGKHAQFFAQPVKLGKEGIESFLDYGKLNNYEKHLLNGMLETLNNDIKIGIDFVNC</sequence>
<feature type="binding site" evidence="12">
    <location>
        <position position="153"/>
    </location>
    <ligand>
        <name>substrate</name>
    </ligand>
</feature>
<dbReference type="InterPro" id="IPR001236">
    <property type="entry name" value="Lactate/malate_DH_N"/>
</dbReference>
<dbReference type="InterPro" id="IPR022383">
    <property type="entry name" value="Lactate/malate_DH_C"/>
</dbReference>
<feature type="active site" description="Proton acceptor" evidence="11">
    <location>
        <position position="177"/>
    </location>
</feature>
<evidence type="ECO:0000256" key="11">
    <source>
        <dbReference type="PIRSR" id="PIRSR000102-1"/>
    </source>
</evidence>
<dbReference type="PROSITE" id="PS00068">
    <property type="entry name" value="MDH"/>
    <property type="match status" value="1"/>
</dbReference>
<organism evidence="18 19">
    <name type="scientific">Candidatus Photodesmus katoptron Akat1</name>
    <dbReference type="NCBI Taxonomy" id="1236703"/>
    <lineage>
        <taxon>Bacteria</taxon>
        <taxon>Pseudomonadati</taxon>
        <taxon>Pseudomonadota</taxon>
        <taxon>Gammaproteobacteria</taxon>
        <taxon>Vibrionales</taxon>
        <taxon>Vibrionaceae</taxon>
        <taxon>Candidatus Photodesmus</taxon>
    </lineage>
</organism>
<evidence type="ECO:0000256" key="7">
    <source>
        <dbReference type="ARBA" id="ARBA00023002"/>
    </source>
</evidence>
<evidence type="ECO:0000256" key="15">
    <source>
        <dbReference type="RuleBase" id="RU003369"/>
    </source>
</evidence>
<dbReference type="PIRSF" id="PIRSF000102">
    <property type="entry name" value="Lac_mal_DH"/>
    <property type="match status" value="1"/>
</dbReference>
<evidence type="ECO:0000256" key="9">
    <source>
        <dbReference type="ARBA" id="ARBA00048313"/>
    </source>
</evidence>
<evidence type="ECO:0000256" key="5">
    <source>
        <dbReference type="ARBA" id="ARBA00020382"/>
    </source>
</evidence>
<feature type="domain" description="Lactate/malate dehydrogenase C-terminal" evidence="17">
    <location>
        <begin position="147"/>
        <end position="310"/>
    </location>
</feature>
<comment type="catalytic activity">
    <reaction evidence="9 14">
        <text>(S)-malate + NAD(+) = oxaloacetate + NADH + H(+)</text>
        <dbReference type="Rhea" id="RHEA:21432"/>
        <dbReference type="ChEBI" id="CHEBI:15378"/>
        <dbReference type="ChEBI" id="CHEBI:15589"/>
        <dbReference type="ChEBI" id="CHEBI:16452"/>
        <dbReference type="ChEBI" id="CHEBI:57540"/>
        <dbReference type="ChEBI" id="CHEBI:57945"/>
        <dbReference type="EC" id="1.1.1.37"/>
    </reaction>
</comment>
<feature type="binding site" evidence="13">
    <location>
        <begin position="117"/>
        <end position="119"/>
    </location>
    <ligand>
        <name>NAD(+)</name>
        <dbReference type="ChEBI" id="CHEBI:57540"/>
    </ligand>
</feature>
<dbReference type="Proteomes" id="UP000053688">
    <property type="component" value="Unassembled WGS sequence"/>
</dbReference>
<dbReference type="FunFam" id="3.40.50.720:FF:000268">
    <property type="entry name" value="Malate dehydrogenase"/>
    <property type="match status" value="1"/>
</dbReference>
<dbReference type="GO" id="GO:0006099">
    <property type="term" value="P:tricarboxylic acid cycle"/>
    <property type="evidence" value="ECO:0007669"/>
    <property type="project" value="UniProtKB-UniRule"/>
</dbReference>
<dbReference type="GO" id="GO:0030060">
    <property type="term" value="F:L-malate dehydrogenase (NAD+) activity"/>
    <property type="evidence" value="ECO:0007669"/>
    <property type="project" value="UniProtKB-UniRule"/>
</dbReference>
<dbReference type="PATRIC" id="fig|1236703.3.peg.570"/>
<evidence type="ECO:0000256" key="14">
    <source>
        <dbReference type="RuleBase" id="RU000422"/>
    </source>
</evidence>
<evidence type="ECO:0000313" key="18">
    <source>
        <dbReference type="EMBL" id="EPE37264.1"/>
    </source>
</evidence>
<dbReference type="RefSeq" id="WP_016503896.1">
    <property type="nucleotide sequence ID" value="NZ_AMSD01000002.1"/>
</dbReference>
<dbReference type="NCBIfam" id="TIGR01772">
    <property type="entry name" value="MDH_euk_gproteo"/>
    <property type="match status" value="1"/>
</dbReference>
<feature type="binding site" evidence="12">
    <location>
        <position position="81"/>
    </location>
    <ligand>
        <name>substrate</name>
    </ligand>
</feature>
<evidence type="ECO:0000256" key="13">
    <source>
        <dbReference type="PIRSR" id="PIRSR000102-3"/>
    </source>
</evidence>
<dbReference type="SUPFAM" id="SSF56327">
    <property type="entry name" value="LDH C-terminal domain-like"/>
    <property type="match status" value="1"/>
</dbReference>
<dbReference type="InterPro" id="IPR015955">
    <property type="entry name" value="Lactate_DH/Glyco_Ohase_4_C"/>
</dbReference>
<keyword evidence="8 13" id="KW-0520">NAD</keyword>
<dbReference type="eggNOG" id="COG0039">
    <property type="taxonomic scope" value="Bacteria"/>
</dbReference>
<feature type="binding site" evidence="13">
    <location>
        <position position="34"/>
    </location>
    <ligand>
        <name>NAD(+)</name>
        <dbReference type="ChEBI" id="CHEBI:57540"/>
    </ligand>
</feature>
<evidence type="ECO:0000313" key="19">
    <source>
        <dbReference type="Proteomes" id="UP000053688"/>
    </source>
</evidence>
<feature type="binding site" evidence="12">
    <location>
        <position position="119"/>
    </location>
    <ligand>
        <name>substrate</name>
    </ligand>
</feature>
<evidence type="ECO:0000256" key="8">
    <source>
        <dbReference type="ARBA" id="ARBA00023027"/>
    </source>
</evidence>
<dbReference type="InterPro" id="IPR010097">
    <property type="entry name" value="Malate_DH_type1"/>
</dbReference>
<dbReference type="PANTHER" id="PTHR11540:SF16">
    <property type="entry name" value="MALATE DEHYDROGENASE, MITOCHONDRIAL"/>
    <property type="match status" value="1"/>
</dbReference>
<dbReference type="GO" id="GO:0005737">
    <property type="term" value="C:cytoplasm"/>
    <property type="evidence" value="ECO:0007669"/>
    <property type="project" value="TreeGrafter"/>
</dbReference>
<dbReference type="SUPFAM" id="SSF51735">
    <property type="entry name" value="NAD(P)-binding Rossmann-fold domains"/>
    <property type="match status" value="1"/>
</dbReference>
<evidence type="ECO:0000256" key="12">
    <source>
        <dbReference type="PIRSR" id="PIRSR000102-2"/>
    </source>
</evidence>
<feature type="binding site" evidence="13">
    <location>
        <begin position="7"/>
        <end position="13"/>
    </location>
    <ligand>
        <name>NAD(+)</name>
        <dbReference type="ChEBI" id="CHEBI:57540"/>
    </ligand>
</feature>
<dbReference type="EMBL" id="AMSD01000002">
    <property type="protein sequence ID" value="EPE37264.1"/>
    <property type="molecule type" value="Genomic_DNA"/>
</dbReference>
<dbReference type="Pfam" id="PF00056">
    <property type="entry name" value="Ldh_1_N"/>
    <property type="match status" value="1"/>
</dbReference>
<feature type="binding site" evidence="12">
    <location>
        <position position="87"/>
    </location>
    <ligand>
        <name>substrate</name>
    </ligand>
</feature>
<dbReference type="EC" id="1.1.1.37" evidence="4 10"/>
<dbReference type="FunFam" id="3.90.110.10:FF:000001">
    <property type="entry name" value="Malate dehydrogenase"/>
    <property type="match status" value="1"/>
</dbReference>
<evidence type="ECO:0000259" key="17">
    <source>
        <dbReference type="Pfam" id="PF02866"/>
    </source>
</evidence>
<dbReference type="STRING" id="28176.CF66_7018"/>
<proteinExistence type="inferred from homology"/>
<dbReference type="AlphaFoldDB" id="S3DJE8"/>
<comment type="similarity">
    <text evidence="2">Belongs to the LDH/MDH superfamily. MDH type 1 family.</text>
</comment>
<comment type="function">
    <text evidence="1">Catalyzes the reversible oxidation of malate to oxaloacetate.</text>
</comment>
<comment type="caution">
    <text evidence="18">The sequence shown here is derived from an EMBL/GenBank/DDBJ whole genome shotgun (WGS) entry which is preliminary data.</text>
</comment>
<feature type="binding site" evidence="13">
    <location>
        <position position="94"/>
    </location>
    <ligand>
        <name>NAD(+)</name>
        <dbReference type="ChEBI" id="CHEBI:57540"/>
    </ligand>
</feature>
<dbReference type="InterPro" id="IPR001557">
    <property type="entry name" value="L-lactate/malate_DH"/>
</dbReference>
<gene>
    <name evidence="18" type="primary">mdh</name>
    <name evidence="18" type="ORF">O1U_0564</name>
</gene>
<comment type="subunit">
    <text evidence="3">Homodimer.</text>
</comment>
<evidence type="ECO:0000256" key="6">
    <source>
        <dbReference type="ARBA" id="ARBA00022532"/>
    </source>
</evidence>
<keyword evidence="6 14" id="KW-0816">Tricarboxylic acid cycle</keyword>
<dbReference type="InterPro" id="IPR001252">
    <property type="entry name" value="Malate_DH_AS"/>
</dbReference>